<proteinExistence type="inferred from homology"/>
<feature type="compositionally biased region" description="Basic and acidic residues" evidence="4">
    <location>
        <begin position="546"/>
        <end position="568"/>
    </location>
</feature>
<evidence type="ECO:0000313" key="7">
    <source>
        <dbReference type="EMBL" id="KAH0533709.1"/>
    </source>
</evidence>
<evidence type="ECO:0000256" key="1">
    <source>
        <dbReference type="ARBA" id="ARBA00009688"/>
    </source>
</evidence>
<dbReference type="InterPro" id="IPR039750">
    <property type="entry name" value="DRC1/DRC2"/>
</dbReference>
<feature type="region of interest" description="Disordered" evidence="4">
    <location>
        <begin position="545"/>
        <end position="568"/>
    </location>
</feature>
<feature type="domain" description="Dynein regulatory complex protein 1 C-terminal" evidence="6">
    <location>
        <begin position="683"/>
        <end position="739"/>
    </location>
</feature>
<accession>A0AAV7HTW4</accession>
<feature type="coiled-coil region" evidence="3">
    <location>
        <begin position="151"/>
        <end position="178"/>
    </location>
</feature>
<gene>
    <name evidence="7" type="ORF">KQX54_000811</name>
</gene>
<dbReference type="Pfam" id="PF14775">
    <property type="entry name" value="NYD-SP28_assoc"/>
    <property type="match status" value="1"/>
</dbReference>
<dbReference type="GO" id="GO:0060285">
    <property type="term" value="P:cilium-dependent cell motility"/>
    <property type="evidence" value="ECO:0007669"/>
    <property type="project" value="TreeGrafter"/>
</dbReference>
<comment type="similarity">
    <text evidence="1">Belongs to the DRC1 family.</text>
</comment>
<feature type="region of interest" description="Disordered" evidence="4">
    <location>
        <begin position="1"/>
        <end position="57"/>
    </location>
</feature>
<name>A0AAV7HTW4_COTGL</name>
<dbReference type="Pfam" id="PF14772">
    <property type="entry name" value="NYD-SP28"/>
    <property type="match status" value="1"/>
</dbReference>
<evidence type="ECO:0000256" key="2">
    <source>
        <dbReference type="ARBA" id="ARBA00023054"/>
    </source>
</evidence>
<keyword evidence="2 3" id="KW-0175">Coiled coil</keyword>
<feature type="coiled-coil region" evidence="3">
    <location>
        <begin position="317"/>
        <end position="369"/>
    </location>
</feature>
<evidence type="ECO:0000259" key="6">
    <source>
        <dbReference type="Pfam" id="PF14775"/>
    </source>
</evidence>
<evidence type="ECO:0008006" key="9">
    <source>
        <dbReference type="Google" id="ProtNLM"/>
    </source>
</evidence>
<dbReference type="PANTHER" id="PTHR21625:SF1">
    <property type="entry name" value="DYNEIN REGULATORY COMPLEX PROTEIN 1"/>
    <property type="match status" value="1"/>
</dbReference>
<dbReference type="EMBL" id="JAHXZJ010002990">
    <property type="protein sequence ID" value="KAH0533709.1"/>
    <property type="molecule type" value="Genomic_DNA"/>
</dbReference>
<feature type="compositionally biased region" description="Basic and acidic residues" evidence="4">
    <location>
        <begin position="1"/>
        <end position="12"/>
    </location>
</feature>
<dbReference type="InterPro" id="IPR039505">
    <property type="entry name" value="DRC1/2_N"/>
</dbReference>
<evidence type="ECO:0000256" key="4">
    <source>
        <dbReference type="SAM" id="MobiDB-lite"/>
    </source>
</evidence>
<dbReference type="Proteomes" id="UP000826195">
    <property type="component" value="Unassembled WGS sequence"/>
</dbReference>
<evidence type="ECO:0000313" key="8">
    <source>
        <dbReference type="Proteomes" id="UP000826195"/>
    </source>
</evidence>
<dbReference type="GO" id="GO:0003352">
    <property type="term" value="P:regulation of cilium movement"/>
    <property type="evidence" value="ECO:0007669"/>
    <property type="project" value="TreeGrafter"/>
</dbReference>
<reference evidence="7 8" key="1">
    <citation type="journal article" date="2021" name="J. Hered.">
        <title>A chromosome-level genome assembly of the parasitoid wasp, Cotesia glomerata (Hymenoptera: Braconidae).</title>
        <authorList>
            <person name="Pinto B.J."/>
            <person name="Weis J.J."/>
            <person name="Gamble T."/>
            <person name="Ode P.J."/>
            <person name="Paul R."/>
            <person name="Zaspel J.M."/>
        </authorList>
    </citation>
    <scope>NUCLEOTIDE SEQUENCE [LARGE SCALE GENOMIC DNA]</scope>
    <source>
        <strain evidence="7">CgM1</strain>
    </source>
</reference>
<comment type="caution">
    <text evidence="7">The sequence shown here is derived from an EMBL/GenBank/DDBJ whole genome shotgun (WGS) entry which is preliminary data.</text>
</comment>
<dbReference type="InterPro" id="IPR029440">
    <property type="entry name" value="DRC1_C"/>
</dbReference>
<dbReference type="GO" id="GO:0005858">
    <property type="term" value="C:axonemal dynein complex"/>
    <property type="evidence" value="ECO:0007669"/>
    <property type="project" value="InterPro"/>
</dbReference>
<dbReference type="GO" id="GO:0070286">
    <property type="term" value="P:axonemal dynein complex assembly"/>
    <property type="evidence" value="ECO:0007669"/>
    <property type="project" value="InterPro"/>
</dbReference>
<organism evidence="7 8">
    <name type="scientific">Cotesia glomerata</name>
    <name type="common">Lepidopteran parasitic wasp</name>
    <name type="synonym">Apanteles glomeratus</name>
    <dbReference type="NCBI Taxonomy" id="32391"/>
    <lineage>
        <taxon>Eukaryota</taxon>
        <taxon>Metazoa</taxon>
        <taxon>Ecdysozoa</taxon>
        <taxon>Arthropoda</taxon>
        <taxon>Hexapoda</taxon>
        <taxon>Insecta</taxon>
        <taxon>Pterygota</taxon>
        <taxon>Neoptera</taxon>
        <taxon>Endopterygota</taxon>
        <taxon>Hymenoptera</taxon>
        <taxon>Apocrita</taxon>
        <taxon>Ichneumonoidea</taxon>
        <taxon>Braconidae</taxon>
        <taxon>Microgastrinae</taxon>
        <taxon>Cotesia</taxon>
    </lineage>
</organism>
<protein>
    <recommendedName>
        <fullName evidence="9">Dynein regulatory complex protein 1</fullName>
    </recommendedName>
</protein>
<keyword evidence="8" id="KW-1185">Reference proteome</keyword>
<dbReference type="AlphaFoldDB" id="A0AAV7HTW4"/>
<feature type="domain" description="Dynein regulatory complex protein 1/2 N-terminal" evidence="5">
    <location>
        <begin position="83"/>
        <end position="183"/>
    </location>
</feature>
<evidence type="ECO:0000256" key="3">
    <source>
        <dbReference type="SAM" id="Coils"/>
    </source>
</evidence>
<feature type="compositionally biased region" description="Basic and acidic residues" evidence="4">
    <location>
        <begin position="33"/>
        <end position="57"/>
    </location>
</feature>
<evidence type="ECO:0000259" key="5">
    <source>
        <dbReference type="Pfam" id="PF14772"/>
    </source>
</evidence>
<dbReference type="PANTHER" id="PTHR21625">
    <property type="entry name" value="NYD-SP28 PROTEIN"/>
    <property type="match status" value="1"/>
</dbReference>
<sequence length="761" mass="90108">MSESKLNNEYKEPSVMSKDPNERILARRMRIQKRLETVKKQDNKEDKESDKKTETEKQIDASAELMLKLVAEGDEVISNVRIANEAREVHRQEEDFAIRKNLFDKLEAELKDSLEKYEEINSVWPELLQSKDPLDIYDGIQSQNDKCQKVLAQKDIIIEELKKALENADIKFAEDQKKQDEDIDILIDRIDSQVNIINKGYRRELVLIEDALKNERSKILEDITKKWDALYKERQDNEIQGVERRREIMREYENDMNRVLIEHQEQYRAQKIWLETECQKLQQDVENMKALCMLNLEKLDYNYAVLKKREDENAIIKNQQKRRINKLQDIITELKKNYAELENSTRLKIEKLQSQILKTQKRIKELETKSIHFTSVNDRRFMQIWEMNTKNADKLLEQIFKVDKILYEQMLGLEWEPPEESLLKKEDLPSYQEAMRIINQSNEDQNMMTKLYDQQRKDSSSERINLEGKLLNRIMKKIADETGFMIEDKVHELLSTHTKKAQIIIKLDQVFQALNITSKDQIHLLINFFLPYSYCLTCSEQEDKDTESSDEFKKNQLLEESDKVNSDDTRSIMDEKTLRLKEQVLKYVTSEGKNDDEADTESKHSSDVICASSKSELEEIKLTCDKGHLLDIKSTNVIKALREFVEKYNKVTHVLSDNSKEEKVLADNKIVLSRCISEKDIIEYWRRYREIFDDKKEKLWDAMIIGLQKYHDILKERHKLMGDIEGIQRQNAELRRLLESCRVKPDTGSMHRKTKSANVFN</sequence>